<organism evidence="8 9">
    <name type="scientific">Zalophus californianus</name>
    <name type="common">California sealion</name>
    <dbReference type="NCBI Taxonomy" id="9704"/>
    <lineage>
        <taxon>Eukaryota</taxon>
        <taxon>Metazoa</taxon>
        <taxon>Chordata</taxon>
        <taxon>Craniata</taxon>
        <taxon>Vertebrata</taxon>
        <taxon>Euteleostomi</taxon>
        <taxon>Mammalia</taxon>
        <taxon>Eutheria</taxon>
        <taxon>Laurasiatheria</taxon>
        <taxon>Carnivora</taxon>
        <taxon>Caniformia</taxon>
        <taxon>Pinnipedia</taxon>
        <taxon>Otariidae</taxon>
        <taxon>Zalophus</taxon>
    </lineage>
</organism>
<dbReference type="PANTHER" id="PTHR46945:SF1">
    <property type="entry name" value="CYSTATIN-9-LIKE"/>
    <property type="match status" value="1"/>
</dbReference>
<evidence type="ECO:0000256" key="5">
    <source>
        <dbReference type="ARBA" id="ARBA00022704"/>
    </source>
</evidence>
<dbReference type="GeneID" id="113938530"/>
<keyword evidence="6" id="KW-0732">Signal</keyword>
<feature type="domain" description="Cystatin" evidence="7">
    <location>
        <begin position="67"/>
        <end position="156"/>
    </location>
</feature>
<dbReference type="GO" id="GO:0005615">
    <property type="term" value="C:extracellular space"/>
    <property type="evidence" value="ECO:0007669"/>
    <property type="project" value="TreeGrafter"/>
</dbReference>
<dbReference type="Proteomes" id="UP000515165">
    <property type="component" value="Chromosome 8"/>
</dbReference>
<dbReference type="PANTHER" id="PTHR46945">
    <property type="entry name" value="CYSTATIN-9-LIKE"/>
    <property type="match status" value="1"/>
</dbReference>
<evidence type="ECO:0000256" key="4">
    <source>
        <dbReference type="ARBA" id="ARBA00022690"/>
    </source>
</evidence>
<evidence type="ECO:0000313" key="8">
    <source>
        <dbReference type="Proteomes" id="UP000515165"/>
    </source>
</evidence>
<dbReference type="KEGG" id="zca:113938530"/>
<evidence type="ECO:0000256" key="1">
    <source>
        <dbReference type="ARBA" id="ARBA00004613"/>
    </source>
</evidence>
<comment type="similarity">
    <text evidence="2">Belongs to the cystatin family.</text>
</comment>
<sequence>MLRSTVQSESLKEPELGRAKAVCAQTPAIMTHWQCRWALPWAMLLLLLGFQLLVTHRCNSQEEKDSDTESHFPATVEYALHIFNLQSKDMKAYRLVRILNSWKEQIEDDLAFSMELELRRTEHGKFDEDIDNCPFQESSELNNTINCFFTISTVPWGTPFYLLYKTCLEGFH</sequence>
<keyword evidence="4" id="KW-0646">Protease inhibitor</keyword>
<dbReference type="Gene3D" id="3.10.450.10">
    <property type="match status" value="1"/>
</dbReference>
<name>A0A6P9FMR3_ZALCA</name>
<evidence type="ECO:0000256" key="2">
    <source>
        <dbReference type="ARBA" id="ARBA00009403"/>
    </source>
</evidence>
<keyword evidence="8" id="KW-1185">Reference proteome</keyword>
<evidence type="ECO:0000256" key="3">
    <source>
        <dbReference type="ARBA" id="ARBA00022525"/>
    </source>
</evidence>
<reference evidence="9" key="1">
    <citation type="submission" date="2025-08" db="UniProtKB">
        <authorList>
            <consortium name="RefSeq"/>
        </authorList>
    </citation>
    <scope>IDENTIFICATION</scope>
    <source>
        <tissue evidence="9">Blood</tissue>
    </source>
</reference>
<dbReference type="InterPro" id="IPR000010">
    <property type="entry name" value="Cystatin_dom"/>
</dbReference>
<dbReference type="Pfam" id="PF00031">
    <property type="entry name" value="Cystatin"/>
    <property type="match status" value="1"/>
</dbReference>
<evidence type="ECO:0000313" key="9">
    <source>
        <dbReference type="RefSeq" id="XP_035584917.1"/>
    </source>
</evidence>
<comment type="subcellular location">
    <subcellularLocation>
        <location evidence="1">Secreted</location>
    </subcellularLocation>
</comment>
<dbReference type="GO" id="GO:0019730">
    <property type="term" value="P:antimicrobial humoral response"/>
    <property type="evidence" value="ECO:0007669"/>
    <property type="project" value="TreeGrafter"/>
</dbReference>
<keyword evidence="5" id="KW-0789">Thiol protease inhibitor</keyword>
<dbReference type="SUPFAM" id="SSF54403">
    <property type="entry name" value="Cystatin/monellin"/>
    <property type="match status" value="1"/>
</dbReference>
<dbReference type="AlphaFoldDB" id="A0A6P9FMR3"/>
<dbReference type="InterPro" id="IPR046350">
    <property type="entry name" value="Cystatin_sf"/>
</dbReference>
<dbReference type="OrthoDB" id="9626110at2759"/>
<protein>
    <submittedName>
        <fullName evidence="9">Cystatin-9-like</fullName>
    </submittedName>
</protein>
<dbReference type="InterPro" id="IPR043250">
    <property type="entry name" value="CST9-like"/>
</dbReference>
<gene>
    <name evidence="9" type="primary">LOC113938530</name>
</gene>
<dbReference type="RefSeq" id="XP_035584917.1">
    <property type="nucleotide sequence ID" value="XM_035729024.1"/>
</dbReference>
<evidence type="ECO:0000259" key="7">
    <source>
        <dbReference type="Pfam" id="PF00031"/>
    </source>
</evidence>
<evidence type="ECO:0000256" key="6">
    <source>
        <dbReference type="ARBA" id="ARBA00022729"/>
    </source>
</evidence>
<keyword evidence="3" id="KW-0964">Secreted</keyword>
<proteinExistence type="inferred from homology"/>
<accession>A0A6P9FMR3</accession>
<dbReference type="GO" id="GO:0004869">
    <property type="term" value="F:cysteine-type endopeptidase inhibitor activity"/>
    <property type="evidence" value="ECO:0007669"/>
    <property type="project" value="UniProtKB-KW"/>
</dbReference>